<name>A0A7X2H5I7_9BACL</name>
<evidence type="ECO:0000259" key="1">
    <source>
        <dbReference type="Pfam" id="PF01323"/>
    </source>
</evidence>
<evidence type="ECO:0000313" key="2">
    <source>
        <dbReference type="EMBL" id="MRN53927.1"/>
    </source>
</evidence>
<dbReference type="GO" id="GO:0016491">
    <property type="term" value="F:oxidoreductase activity"/>
    <property type="evidence" value="ECO:0007669"/>
    <property type="project" value="InterPro"/>
</dbReference>
<dbReference type="AlphaFoldDB" id="A0A7X2H5I7"/>
<protein>
    <submittedName>
        <fullName evidence="2">DsbA family oxidoreductase</fullName>
    </submittedName>
</protein>
<evidence type="ECO:0000313" key="3">
    <source>
        <dbReference type="Proteomes" id="UP000463051"/>
    </source>
</evidence>
<gene>
    <name evidence="2" type="ORF">GJB61_13120</name>
</gene>
<dbReference type="Pfam" id="PF01323">
    <property type="entry name" value="DSBA"/>
    <property type="match status" value="1"/>
</dbReference>
<reference evidence="2 3" key="1">
    <citation type="submission" date="2019-11" db="EMBL/GenBank/DDBJ databases">
        <title>Paenibacillus monticola sp. nov., a novel PGPR strain isolated from mountain sample in China.</title>
        <authorList>
            <person name="Zhao Q."/>
            <person name="Li H.-P."/>
            <person name="Zhang J.-L."/>
        </authorList>
    </citation>
    <scope>NUCLEOTIDE SEQUENCE [LARGE SCALE GENOMIC DNA]</scope>
    <source>
        <strain evidence="2 3">LC-T2</strain>
    </source>
</reference>
<dbReference type="PANTHER" id="PTHR13887">
    <property type="entry name" value="GLUTATHIONE S-TRANSFERASE KAPPA"/>
    <property type="match status" value="1"/>
</dbReference>
<dbReference type="SUPFAM" id="SSF52833">
    <property type="entry name" value="Thioredoxin-like"/>
    <property type="match status" value="1"/>
</dbReference>
<dbReference type="Proteomes" id="UP000463051">
    <property type="component" value="Unassembled WGS sequence"/>
</dbReference>
<proteinExistence type="predicted"/>
<dbReference type="EMBL" id="WJXB01000004">
    <property type="protein sequence ID" value="MRN53927.1"/>
    <property type="molecule type" value="Genomic_DNA"/>
</dbReference>
<dbReference type="InterPro" id="IPR001853">
    <property type="entry name" value="DSBA-like_thioredoxin_dom"/>
</dbReference>
<dbReference type="PANTHER" id="PTHR13887:SF41">
    <property type="entry name" value="THIOREDOXIN SUPERFAMILY PROTEIN"/>
    <property type="match status" value="1"/>
</dbReference>
<dbReference type="Gene3D" id="3.40.30.10">
    <property type="entry name" value="Glutaredoxin"/>
    <property type="match status" value="1"/>
</dbReference>
<dbReference type="CDD" id="cd03024">
    <property type="entry name" value="DsbA_FrnE"/>
    <property type="match status" value="1"/>
</dbReference>
<dbReference type="InterPro" id="IPR036249">
    <property type="entry name" value="Thioredoxin-like_sf"/>
</dbReference>
<dbReference type="RefSeq" id="WP_154118958.1">
    <property type="nucleotide sequence ID" value="NZ_WJXB01000004.1"/>
</dbReference>
<sequence>MKVEIWFDYTCPFCYIGKKKFEAALEQFDYKNEVEIVLHSFEMTPDEYPQAGESIYEFASKLAGMSASQARHAYIQVTDMARMVGLNYRFDQTIPANTFAAHRLTHYAAAHGKAYELSERIFRAYFTDGLNINDHTTLALLAAETGLDETKSLAILESNQYATDVHKDAKDSRLATVGGMPYFLFNETYSVSGARDSSLFKEVLNQAWSKLETVSVENTESATEPGCLNDSCPIK</sequence>
<comment type="caution">
    <text evidence="2">The sequence shown here is derived from an EMBL/GenBank/DDBJ whole genome shotgun (WGS) entry which is preliminary data.</text>
</comment>
<organism evidence="2 3">
    <name type="scientific">Paenibacillus monticola</name>
    <dbReference type="NCBI Taxonomy" id="2666075"/>
    <lineage>
        <taxon>Bacteria</taxon>
        <taxon>Bacillati</taxon>
        <taxon>Bacillota</taxon>
        <taxon>Bacilli</taxon>
        <taxon>Bacillales</taxon>
        <taxon>Paenibacillaceae</taxon>
        <taxon>Paenibacillus</taxon>
    </lineage>
</organism>
<accession>A0A7X2H5I7</accession>
<keyword evidence="3" id="KW-1185">Reference proteome</keyword>
<feature type="domain" description="DSBA-like thioredoxin" evidence="1">
    <location>
        <begin position="3"/>
        <end position="204"/>
    </location>
</feature>